<sequence>MRPVLFGYVSTRQELEKYSSDLFNLLAQGKVTVAIHEIYPLKDAARAHQDIESRKTTGKLLLNCDDGKTSPQL</sequence>
<accession>A0A2C5YPA8</accession>
<evidence type="ECO:0000313" key="1">
    <source>
        <dbReference type="EMBL" id="PHH68751.1"/>
    </source>
</evidence>
<dbReference type="OrthoDB" id="48317at2759"/>
<dbReference type="AlphaFoldDB" id="A0A2C5YPA8"/>
<keyword evidence="2" id="KW-1185">Reference proteome</keyword>
<evidence type="ECO:0000313" key="2">
    <source>
        <dbReference type="Proteomes" id="UP000224854"/>
    </source>
</evidence>
<dbReference type="EMBL" id="NJEU01001066">
    <property type="protein sequence ID" value="PHH68751.1"/>
    <property type="molecule type" value="Genomic_DNA"/>
</dbReference>
<dbReference type="Pfam" id="PF13602">
    <property type="entry name" value="ADH_zinc_N_2"/>
    <property type="match status" value="1"/>
</dbReference>
<organism evidence="1 2">
    <name type="scientific">Ophiocordyceps australis</name>
    <dbReference type="NCBI Taxonomy" id="1399860"/>
    <lineage>
        <taxon>Eukaryota</taxon>
        <taxon>Fungi</taxon>
        <taxon>Dikarya</taxon>
        <taxon>Ascomycota</taxon>
        <taxon>Pezizomycotina</taxon>
        <taxon>Sordariomycetes</taxon>
        <taxon>Hypocreomycetidae</taxon>
        <taxon>Hypocreales</taxon>
        <taxon>Ophiocordycipitaceae</taxon>
        <taxon>Ophiocordyceps</taxon>
    </lineage>
</organism>
<dbReference type="Gene3D" id="3.90.180.10">
    <property type="entry name" value="Medium-chain alcohol dehydrogenases, catalytic domain"/>
    <property type="match status" value="1"/>
</dbReference>
<reference evidence="1 2" key="1">
    <citation type="submission" date="2017-06" db="EMBL/GenBank/DDBJ databases">
        <title>Ant-infecting Ophiocordyceps genomes reveal a high diversity of potential behavioral manipulation genes and a possible major role for enterotoxins.</title>
        <authorList>
            <person name="De Bekker C."/>
            <person name="Evans H.C."/>
            <person name="Brachmann A."/>
            <person name="Hughes D.P."/>
        </authorList>
    </citation>
    <scope>NUCLEOTIDE SEQUENCE [LARGE SCALE GENOMIC DNA]</scope>
    <source>
        <strain evidence="1 2">1348a</strain>
    </source>
</reference>
<protein>
    <recommendedName>
        <fullName evidence="3">Alcohol dehydrogenase-like C-terminal domain-containing protein</fullName>
    </recommendedName>
</protein>
<name>A0A2C5YPA8_9HYPO</name>
<gene>
    <name evidence="1" type="ORF">CDD82_303</name>
</gene>
<evidence type="ECO:0008006" key="3">
    <source>
        <dbReference type="Google" id="ProtNLM"/>
    </source>
</evidence>
<comment type="caution">
    <text evidence="1">The sequence shown here is derived from an EMBL/GenBank/DDBJ whole genome shotgun (WGS) entry which is preliminary data.</text>
</comment>
<proteinExistence type="predicted"/>
<dbReference type="Proteomes" id="UP000224854">
    <property type="component" value="Unassembled WGS sequence"/>
</dbReference>